<organism evidence="1">
    <name type="scientific">marine sediment metagenome</name>
    <dbReference type="NCBI Taxonomy" id="412755"/>
    <lineage>
        <taxon>unclassified sequences</taxon>
        <taxon>metagenomes</taxon>
        <taxon>ecological metagenomes</taxon>
    </lineage>
</organism>
<name>X1C869_9ZZZZ</name>
<comment type="caution">
    <text evidence="1">The sequence shown here is derived from an EMBL/GenBank/DDBJ whole genome shotgun (WGS) entry which is preliminary data.</text>
</comment>
<reference evidence="1" key="1">
    <citation type="journal article" date="2014" name="Front. Microbiol.">
        <title>High frequency of phylogenetically diverse reductive dehalogenase-homologous genes in deep subseafloor sedimentary metagenomes.</title>
        <authorList>
            <person name="Kawai M."/>
            <person name="Futagami T."/>
            <person name="Toyoda A."/>
            <person name="Takaki Y."/>
            <person name="Nishi S."/>
            <person name="Hori S."/>
            <person name="Arai W."/>
            <person name="Tsubouchi T."/>
            <person name="Morono Y."/>
            <person name="Uchiyama I."/>
            <person name="Ito T."/>
            <person name="Fujiyama A."/>
            <person name="Inagaki F."/>
            <person name="Takami H."/>
        </authorList>
    </citation>
    <scope>NUCLEOTIDE SEQUENCE</scope>
    <source>
        <strain evidence="1">Expedition CK06-06</strain>
    </source>
</reference>
<proteinExistence type="predicted"/>
<protein>
    <submittedName>
        <fullName evidence="1">Uncharacterized protein</fullName>
    </submittedName>
</protein>
<accession>X1C869</accession>
<gene>
    <name evidence="1" type="ORF">S01H4_50576</name>
</gene>
<feature type="non-terminal residue" evidence="1">
    <location>
        <position position="59"/>
    </location>
</feature>
<dbReference type="AlphaFoldDB" id="X1C869"/>
<dbReference type="EMBL" id="BART01028732">
    <property type="protein sequence ID" value="GAG92603.1"/>
    <property type="molecule type" value="Genomic_DNA"/>
</dbReference>
<sequence>MTKHTINGMIEITEDDWVWSTDNLKESDLNFLDKVNPSFALVFKRHIEGADVCEKHISN</sequence>
<evidence type="ECO:0000313" key="1">
    <source>
        <dbReference type="EMBL" id="GAG92603.1"/>
    </source>
</evidence>